<sequence>MKKINLKLTSQNFLKNEFEIEKFEINNELKDNWLVINVNSVASFIKSFFKVTFPNKQVRYLLLDNVFIDYQNDTISIKYNDELVFYKSDESQVELLKENSQKIKVLKQELKLRKAELELNINKLAEFYISDITKELFKLEAIENFALIKDEEIWKR</sequence>
<keyword evidence="1" id="KW-0175">Coiled coil</keyword>
<accession>A0ABY2Z4L7</accession>
<dbReference type="RefSeq" id="WP_140914750.1">
    <property type="nucleotide sequence ID" value="NZ_VHHP01000003.1"/>
</dbReference>
<proteinExistence type="predicted"/>
<protein>
    <submittedName>
        <fullName evidence="2">Uncharacterized protein</fullName>
    </submittedName>
</protein>
<evidence type="ECO:0000313" key="3">
    <source>
        <dbReference type="Proteomes" id="UP000316851"/>
    </source>
</evidence>
<name>A0ABY2Z4L7_9BACT</name>
<evidence type="ECO:0000313" key="2">
    <source>
        <dbReference type="EMBL" id="TPR54062.1"/>
    </source>
</evidence>
<organism evidence="2 3">
    <name type="scientific">Metamycoplasma neophronis</name>
    <dbReference type="NCBI Taxonomy" id="872983"/>
    <lineage>
        <taxon>Bacteria</taxon>
        <taxon>Bacillati</taxon>
        <taxon>Mycoplasmatota</taxon>
        <taxon>Mycoplasmoidales</taxon>
        <taxon>Metamycoplasmataceae</taxon>
        <taxon>Metamycoplasma</taxon>
    </lineage>
</organism>
<keyword evidence="3" id="KW-1185">Reference proteome</keyword>
<feature type="coiled-coil region" evidence="1">
    <location>
        <begin position="93"/>
        <end position="127"/>
    </location>
</feature>
<reference evidence="2" key="1">
    <citation type="submission" date="2019-06" db="EMBL/GenBank/DDBJ databases">
        <title>Mycoplasma neophronis type strain whole genome sequence.</title>
        <authorList>
            <person name="Spergser J."/>
        </authorList>
    </citation>
    <scope>NUCLEOTIDE SEQUENCE [LARGE SCALE GENOMIC DNA]</scope>
    <source>
        <strain evidence="2">DSM 24097</strain>
    </source>
</reference>
<dbReference type="NCBIfam" id="NF045935">
    <property type="entry name" value="MSC_0621_epsi"/>
    <property type="match status" value="1"/>
</dbReference>
<evidence type="ECO:0000256" key="1">
    <source>
        <dbReference type="SAM" id="Coils"/>
    </source>
</evidence>
<comment type="caution">
    <text evidence="2">The sequence shown here is derived from an EMBL/GenBank/DDBJ whole genome shotgun (WGS) entry which is preliminary data.</text>
</comment>
<dbReference type="EMBL" id="VHHP01000003">
    <property type="protein sequence ID" value="TPR54062.1"/>
    <property type="molecule type" value="Genomic_DNA"/>
</dbReference>
<dbReference type="Proteomes" id="UP000316851">
    <property type="component" value="Unassembled WGS sequence"/>
</dbReference>
<gene>
    <name evidence="2" type="ORF">FJR74_01305</name>
</gene>